<keyword evidence="6" id="KW-0460">Magnesium</keyword>
<dbReference type="CDD" id="cd03363">
    <property type="entry name" value="TOPRIM_TopoIA_TopoI"/>
    <property type="match status" value="1"/>
</dbReference>
<dbReference type="GO" id="GO:0006265">
    <property type="term" value="P:DNA topological change"/>
    <property type="evidence" value="ECO:0007669"/>
    <property type="project" value="UniProtKB-UniRule"/>
</dbReference>
<feature type="active site" description="O-(5'-phospho-DNA)-tyrosine intermediate" evidence="10">
    <location>
        <position position="289"/>
    </location>
</feature>
<dbReference type="GO" id="GO:0005694">
    <property type="term" value="C:chromosome"/>
    <property type="evidence" value="ECO:0007669"/>
    <property type="project" value="InterPro"/>
</dbReference>
<keyword evidence="8 10" id="KW-0238">DNA-binding</keyword>
<keyword evidence="9 10" id="KW-0413">Isomerase</keyword>
<dbReference type="InterPro" id="IPR003602">
    <property type="entry name" value="Topo_IA_DNA-bd_dom"/>
</dbReference>
<feature type="domain" description="Toprim" evidence="11">
    <location>
        <begin position="1"/>
        <end position="110"/>
    </location>
</feature>
<dbReference type="HAMAP" id="MF_00952">
    <property type="entry name" value="Topoisom_1_prok"/>
    <property type="match status" value="1"/>
</dbReference>
<evidence type="ECO:0000313" key="13">
    <source>
        <dbReference type="EMBL" id="OGY18214.1"/>
    </source>
</evidence>
<feature type="site" description="Interaction with DNA" evidence="10">
    <location>
        <position position="487"/>
    </location>
</feature>
<dbReference type="InterPro" id="IPR000380">
    <property type="entry name" value="Topo_IA"/>
</dbReference>
<feature type="site" description="Interaction with DNA" evidence="10">
    <location>
        <position position="291"/>
    </location>
</feature>
<feature type="site" description="Interaction with DNA" evidence="10">
    <location>
        <position position="137"/>
    </location>
</feature>
<organism evidence="13 14">
    <name type="scientific">Candidatus Chisholmbacteria bacterium RIFCSPHIGHO2_01_FULL_52_32</name>
    <dbReference type="NCBI Taxonomy" id="1797591"/>
    <lineage>
        <taxon>Bacteria</taxon>
        <taxon>Candidatus Chisholmiibacteriota</taxon>
    </lineage>
</organism>
<evidence type="ECO:0000259" key="11">
    <source>
        <dbReference type="PROSITE" id="PS50880"/>
    </source>
</evidence>
<feature type="site" description="Interaction with DNA" evidence="10">
    <location>
        <position position="31"/>
    </location>
</feature>
<gene>
    <name evidence="10" type="primary">topA</name>
    <name evidence="13" type="ORF">A2786_01710</name>
</gene>
<evidence type="ECO:0000256" key="6">
    <source>
        <dbReference type="ARBA" id="ARBA00022842"/>
    </source>
</evidence>
<feature type="site" description="Interaction with DNA" evidence="10">
    <location>
        <position position="136"/>
    </location>
</feature>
<dbReference type="GO" id="GO:0008270">
    <property type="term" value="F:zinc ion binding"/>
    <property type="evidence" value="ECO:0007669"/>
    <property type="project" value="UniProtKB-KW"/>
</dbReference>
<dbReference type="Proteomes" id="UP000179233">
    <property type="component" value="Unassembled WGS sequence"/>
</dbReference>
<dbReference type="PROSITE" id="PS00396">
    <property type="entry name" value="TOPO_IA_1"/>
    <property type="match status" value="1"/>
</dbReference>
<dbReference type="InterPro" id="IPR013826">
    <property type="entry name" value="Topo_IA_cen_sub3"/>
</dbReference>
<feature type="region of interest" description="Interaction with DNA" evidence="10">
    <location>
        <begin position="160"/>
        <end position="165"/>
    </location>
</feature>
<dbReference type="InterPro" id="IPR034149">
    <property type="entry name" value="TOPRIM_TopoI"/>
</dbReference>
<dbReference type="SMART" id="SM00436">
    <property type="entry name" value="TOP1Bc"/>
    <property type="match status" value="1"/>
</dbReference>
<dbReference type="InterPro" id="IPR023405">
    <property type="entry name" value="Topo_IA_core_domain"/>
</dbReference>
<proteinExistence type="inferred from homology"/>
<dbReference type="PROSITE" id="PS52039">
    <property type="entry name" value="TOPO_IA_2"/>
    <property type="match status" value="1"/>
</dbReference>
<reference evidence="13 14" key="1">
    <citation type="journal article" date="2016" name="Nat. Commun.">
        <title>Thousands of microbial genomes shed light on interconnected biogeochemical processes in an aquifer system.</title>
        <authorList>
            <person name="Anantharaman K."/>
            <person name="Brown C.T."/>
            <person name="Hug L.A."/>
            <person name="Sharon I."/>
            <person name="Castelle C.J."/>
            <person name="Probst A.J."/>
            <person name="Thomas B.C."/>
            <person name="Singh A."/>
            <person name="Wilkins M.J."/>
            <person name="Karaoz U."/>
            <person name="Brodie E.L."/>
            <person name="Williams K.H."/>
            <person name="Hubbard S.S."/>
            <person name="Banfield J.F."/>
        </authorList>
    </citation>
    <scope>NUCLEOTIDE SEQUENCE [LARGE SCALE GENOMIC DNA]</scope>
</reference>
<evidence type="ECO:0000259" key="12">
    <source>
        <dbReference type="PROSITE" id="PS52039"/>
    </source>
</evidence>
<dbReference type="InterPro" id="IPR013824">
    <property type="entry name" value="Topo_IA_cen_sub1"/>
</dbReference>
<dbReference type="GO" id="GO:0003917">
    <property type="term" value="F:DNA topoisomerase type I (single strand cut, ATP-independent) activity"/>
    <property type="evidence" value="ECO:0007669"/>
    <property type="project" value="UniProtKB-UniRule"/>
</dbReference>
<feature type="site" description="Interaction with DNA" evidence="10">
    <location>
        <position position="152"/>
    </location>
</feature>
<comment type="similarity">
    <text evidence="2 10">Belongs to the type IA topoisomerase family.</text>
</comment>
<keyword evidence="7 10" id="KW-0799">Topoisomerase</keyword>
<dbReference type="Gene3D" id="1.10.460.10">
    <property type="entry name" value="Topoisomerase I, domain 2"/>
    <property type="match status" value="1"/>
</dbReference>
<feature type="site" description="Interaction with DNA" evidence="10">
    <location>
        <position position="140"/>
    </location>
</feature>
<name>A0A1G1VSB9_9BACT</name>
<dbReference type="SUPFAM" id="SSF57783">
    <property type="entry name" value="Zinc beta-ribbon"/>
    <property type="match status" value="1"/>
</dbReference>
<dbReference type="SMART" id="SM00437">
    <property type="entry name" value="TOP1Ac"/>
    <property type="match status" value="1"/>
</dbReference>
<dbReference type="InterPro" id="IPR006171">
    <property type="entry name" value="TOPRIM_dom"/>
</dbReference>
<dbReference type="CDD" id="cd00186">
    <property type="entry name" value="TOP1Ac"/>
    <property type="match status" value="1"/>
</dbReference>
<dbReference type="NCBIfam" id="TIGR01051">
    <property type="entry name" value="topA_bact"/>
    <property type="match status" value="1"/>
</dbReference>
<dbReference type="InterPro" id="IPR013497">
    <property type="entry name" value="Topo_IA_cen"/>
</dbReference>
<dbReference type="EC" id="5.6.2.1" evidence="10"/>
<dbReference type="Gene3D" id="3.30.65.10">
    <property type="entry name" value="Bacterial Topoisomerase I, domain 1"/>
    <property type="match status" value="2"/>
</dbReference>
<keyword evidence="4" id="KW-0863">Zinc-finger</keyword>
<dbReference type="InterPro" id="IPR003601">
    <property type="entry name" value="Topo_IA_2"/>
</dbReference>
<comment type="catalytic activity">
    <reaction evidence="1 10">
        <text>ATP-independent breakage of single-stranded DNA, followed by passage and rejoining.</text>
        <dbReference type="EC" id="5.6.2.1"/>
    </reaction>
</comment>
<dbReference type="PANTHER" id="PTHR42785:SF1">
    <property type="entry name" value="DNA TOPOISOMERASE"/>
    <property type="match status" value="1"/>
</dbReference>
<keyword evidence="5" id="KW-0862">Zinc</keyword>
<dbReference type="AlphaFoldDB" id="A0A1G1VSB9"/>
<comment type="function">
    <text evidence="10">Releases the supercoiling and torsional tension of DNA, which is introduced during the DNA replication and transcription, by transiently cleaving and rejoining one strand of the DNA duplex. Introduces a single-strand break via transesterification at a target site in duplex DNA. The scissile phosphodiester is attacked by the catalytic tyrosine of the enzyme, resulting in the formation of a DNA-(5'-phosphotyrosyl)-enzyme intermediate and the expulsion of a 3'-OH DNA strand. The free DNA strand then undergoes passage around the unbroken strand, thus removing DNA supercoils. Finally, in the religation step, the DNA 3'-OH attacks the covalent intermediate to expel the active-site tyrosine and restore the DNA phosphodiester backbone.</text>
</comment>
<feature type="domain" description="Topo IA-type catalytic" evidence="12">
    <location>
        <begin position="126"/>
        <end position="555"/>
    </location>
</feature>
<evidence type="ECO:0000256" key="4">
    <source>
        <dbReference type="ARBA" id="ARBA00022771"/>
    </source>
</evidence>
<evidence type="ECO:0000313" key="14">
    <source>
        <dbReference type="Proteomes" id="UP000179233"/>
    </source>
</evidence>
<feature type="site" description="Interaction with DNA" evidence="10">
    <location>
        <position position="145"/>
    </location>
</feature>
<dbReference type="SMART" id="SM00493">
    <property type="entry name" value="TOPRIM"/>
    <property type="match status" value="1"/>
</dbReference>
<dbReference type="PRINTS" id="PR00417">
    <property type="entry name" value="PRTPISMRASEI"/>
</dbReference>
<dbReference type="Pfam" id="PF01396">
    <property type="entry name" value="Zn_ribbon_Top1"/>
    <property type="match status" value="2"/>
</dbReference>
<dbReference type="InterPro" id="IPR013825">
    <property type="entry name" value="Topo_IA_cen_sub2"/>
</dbReference>
<dbReference type="GO" id="GO:0003677">
    <property type="term" value="F:DNA binding"/>
    <property type="evidence" value="ECO:0007669"/>
    <property type="project" value="UniProtKB-KW"/>
</dbReference>
<dbReference type="InterPro" id="IPR023406">
    <property type="entry name" value="Topo_IA_AS"/>
</dbReference>
<dbReference type="SUPFAM" id="SSF56712">
    <property type="entry name" value="Prokaryotic type I DNA topoisomerase"/>
    <property type="match status" value="1"/>
</dbReference>
<comment type="subunit">
    <text evidence="10">Monomer.</text>
</comment>
<dbReference type="PANTHER" id="PTHR42785">
    <property type="entry name" value="DNA TOPOISOMERASE, TYPE IA, CORE"/>
    <property type="match status" value="1"/>
</dbReference>
<dbReference type="Gene3D" id="2.70.20.10">
    <property type="entry name" value="Topoisomerase I, domain 3"/>
    <property type="match status" value="1"/>
</dbReference>
<evidence type="ECO:0000256" key="7">
    <source>
        <dbReference type="ARBA" id="ARBA00023029"/>
    </source>
</evidence>
<dbReference type="Pfam" id="PF01131">
    <property type="entry name" value="Topoisom_bac"/>
    <property type="match status" value="1"/>
</dbReference>
<sequence>MKLVIVESPTKARTLSRFLGKGYQIEASMGHVRDLPKKKLSVDVEHDFAPDYAVVPEKEKIVRKLKEAAKKASEIFLSMDPDREGEAIAFHVKHLIGGNGKFRRVVFHEITKPAIEAAFLKPRGIDKNLVEAQQGRRVLDRLVGYTLSPLLWRKVRRGLSAGRVQSVAVRLIVEREREIEAFVPEEYWVIGADVSKLTDPNSVFTVWLWKIDGGKAKVSDVEQAKTVVSDLESSNYTISSVERKEVRKHPYPPFTTSTLQQSASNLFHMTAKQTMRLAQTLYELGHITYHRTDSVHLAPEAVAAARSFIQKTYGDAYLPEKPRFYKVQSKLAQEAHEAIRPTHVEVEPDALDFPDKAGGGLRRLYQLIHRRFVASQMADAVYDQTTVEVITHSKLKTQNLKVYLLRAVGSLRKFDGWKKLFGKNNDEQQFPELVTGEGLNLVKVLSEQKFTEPPSRYTDATLVKALEERGIGRPSTYAPTISTILARQYVTYDERKFVPTPVGIAANDFLVGNFDTIVDYDFTASMEDDLDKIADGKREWVPVIREFWGPFHSKAEAVAKNAKRVKVATEATGEKCPVCHEGDVVIRVGRFGKFLSCSRFPECKYTANYVEKLAGVKCPLDDGDVVIKRTRRGKQFYGCSNYPKCKWASWRKPTPPTVTPSSTVQTS</sequence>
<dbReference type="PROSITE" id="PS50880">
    <property type="entry name" value="TOPRIM"/>
    <property type="match status" value="1"/>
</dbReference>
<evidence type="ECO:0000256" key="2">
    <source>
        <dbReference type="ARBA" id="ARBA00009446"/>
    </source>
</evidence>
<protein>
    <recommendedName>
        <fullName evidence="10">DNA topoisomerase 1</fullName>
        <ecNumber evidence="10">5.6.2.1</ecNumber>
    </recommendedName>
    <alternativeName>
        <fullName evidence="10">DNA topoisomerase I</fullName>
    </alternativeName>
</protein>
<dbReference type="Gene3D" id="3.40.50.140">
    <property type="match status" value="1"/>
</dbReference>
<accession>A0A1G1VSB9</accession>
<evidence type="ECO:0000256" key="10">
    <source>
        <dbReference type="HAMAP-Rule" id="MF_00952"/>
    </source>
</evidence>
<dbReference type="EMBL" id="MHCJ01000003">
    <property type="protein sequence ID" value="OGY18214.1"/>
    <property type="molecule type" value="Genomic_DNA"/>
</dbReference>
<evidence type="ECO:0000256" key="8">
    <source>
        <dbReference type="ARBA" id="ARBA00023125"/>
    </source>
</evidence>
<comment type="caution">
    <text evidence="13">The sequence shown here is derived from an EMBL/GenBank/DDBJ whole genome shotgun (WGS) entry which is preliminary data.</text>
</comment>
<dbReference type="InterPro" id="IPR028612">
    <property type="entry name" value="Topoisom_1_IA"/>
</dbReference>
<dbReference type="InterPro" id="IPR013498">
    <property type="entry name" value="Topo_IA_Znf"/>
</dbReference>
<dbReference type="Gene3D" id="1.10.290.10">
    <property type="entry name" value="Topoisomerase I, domain 4"/>
    <property type="match status" value="1"/>
</dbReference>
<evidence type="ECO:0000256" key="9">
    <source>
        <dbReference type="ARBA" id="ARBA00023235"/>
    </source>
</evidence>
<dbReference type="InterPro" id="IPR005733">
    <property type="entry name" value="TopoI_bac-type"/>
</dbReference>
<evidence type="ECO:0000256" key="5">
    <source>
        <dbReference type="ARBA" id="ARBA00022833"/>
    </source>
</evidence>
<evidence type="ECO:0000256" key="1">
    <source>
        <dbReference type="ARBA" id="ARBA00000213"/>
    </source>
</evidence>
<evidence type="ECO:0000256" key="3">
    <source>
        <dbReference type="ARBA" id="ARBA00022723"/>
    </source>
</evidence>
<dbReference type="Pfam" id="PF01751">
    <property type="entry name" value="Toprim"/>
    <property type="match status" value="1"/>
</dbReference>
<keyword evidence="3" id="KW-0479">Metal-binding</keyword>